<dbReference type="RefSeq" id="WP_053766945.1">
    <property type="nucleotide sequence ID" value="NZ_LHCI01000106.1"/>
</dbReference>
<dbReference type="EMBL" id="LHCI01000106">
    <property type="protein sequence ID" value="KOX89014.1"/>
    <property type="molecule type" value="Genomic_DNA"/>
</dbReference>
<dbReference type="PATRIC" id="fig|271.14.peg.247"/>
<sequence length="492" mass="53569">MGPLGGSVGDTLAQALVLLEEGKDREAEALLLTPQEGPLEAERLALLGFVEARKGNLRAYRALALEAARRAQTPLTLYHLGLALPPRAGALALEEALRRTEDPQAQGRLALALARALRRLGRLREALDYAALAHARGFTPSALLEWAWLSLLAAEEPSLPDLLRQVEPLSLRGSARGGAGLYARLLMAHLRLLQGEEPTARAYLRKALEEAPLPALPYLAPAGVRLLGKEALPFLQAARPWAKEPPVQALLALAQGLYRGDGEGVAGALPLLLEEAAEEAMRGLLFLGRPHPLLGELSKRGQEFLWPASPSAHFQALGEPRLGGRPLPLRQAELLVLLLVRKEGWRGEDLAQALYGEPNLGALKALLHRLREKGLRVSPSPYRLETPPPSDLSAFLRALSRGDLEEALALYRGPLLPQSQAPGVEALRLELEEALKQAVLAQGEVESLFLLAERLGEDLEVWEALLERLPPEDPRLPIARARVARLRREYGV</sequence>
<protein>
    <submittedName>
        <fullName evidence="1">Uncharacterized protein</fullName>
    </submittedName>
</protein>
<organism evidence="1 2">
    <name type="scientific">Thermus aquaticus</name>
    <dbReference type="NCBI Taxonomy" id="271"/>
    <lineage>
        <taxon>Bacteria</taxon>
        <taxon>Thermotogati</taxon>
        <taxon>Deinococcota</taxon>
        <taxon>Deinococci</taxon>
        <taxon>Thermales</taxon>
        <taxon>Thermaceae</taxon>
        <taxon>Thermus</taxon>
    </lineage>
</organism>
<evidence type="ECO:0000313" key="2">
    <source>
        <dbReference type="Proteomes" id="UP000037685"/>
    </source>
</evidence>
<proteinExistence type="predicted"/>
<reference evidence="1 2" key="1">
    <citation type="submission" date="2015-07" db="EMBL/GenBank/DDBJ databases">
        <authorList>
            <person name="Noorani M."/>
        </authorList>
    </citation>
    <scope>NUCLEOTIDE SEQUENCE [LARGE SCALE GENOMIC DNA]</scope>
    <source>
        <strain evidence="2">ATCC 25104 / DSM 625 / JCM 10724 / NBRC 103206 / NCIMB 11243 / YT-1</strain>
    </source>
</reference>
<accession>A0A0N0U861</accession>
<evidence type="ECO:0000313" key="1">
    <source>
        <dbReference type="EMBL" id="KOX89014.1"/>
    </source>
</evidence>
<comment type="caution">
    <text evidence="1">The sequence shown here is derived from an EMBL/GenBank/DDBJ whole genome shotgun (WGS) entry which is preliminary data.</text>
</comment>
<dbReference type="AlphaFoldDB" id="A0A0N0U861"/>
<gene>
    <name evidence="1" type="ORF">BVI061214_00158</name>
</gene>
<name>A0A0N0U861_THEAQ</name>
<dbReference type="Proteomes" id="UP000037685">
    <property type="component" value="Unassembled WGS sequence"/>
</dbReference>